<evidence type="ECO:0000256" key="7">
    <source>
        <dbReference type="ARBA" id="ARBA00022989"/>
    </source>
</evidence>
<keyword evidence="5" id="KW-0997">Cell inner membrane</keyword>
<dbReference type="Proteomes" id="UP000001962">
    <property type="component" value="Chromosome"/>
</dbReference>
<keyword evidence="14" id="KW-1185">Reference proteome</keyword>
<dbReference type="RefSeq" id="WP_011628606.1">
    <property type="nucleotide sequence ID" value="NC_008340.1"/>
</dbReference>
<organism evidence="13 14">
    <name type="scientific">Alkalilimnicola ehrlichii (strain ATCC BAA-1101 / DSM 17681 / MLHE-1)</name>
    <dbReference type="NCBI Taxonomy" id="187272"/>
    <lineage>
        <taxon>Bacteria</taxon>
        <taxon>Pseudomonadati</taxon>
        <taxon>Pseudomonadota</taxon>
        <taxon>Gammaproteobacteria</taxon>
        <taxon>Chromatiales</taxon>
        <taxon>Ectothiorhodospiraceae</taxon>
        <taxon>Alkalilimnicola</taxon>
    </lineage>
</organism>
<dbReference type="GO" id="GO:0015627">
    <property type="term" value="C:type II protein secretion system complex"/>
    <property type="evidence" value="ECO:0007669"/>
    <property type="project" value="InterPro"/>
</dbReference>
<protein>
    <recommendedName>
        <fullName evidence="2">Type II secretion system protein H</fullName>
    </recommendedName>
    <alternativeName>
        <fullName evidence="10">General secretion pathway protein H</fullName>
    </alternativeName>
</protein>
<keyword evidence="4" id="KW-0488">Methylation</keyword>
<keyword evidence="8 11" id="KW-0472">Membrane</keyword>
<evidence type="ECO:0000256" key="11">
    <source>
        <dbReference type="SAM" id="Phobius"/>
    </source>
</evidence>
<reference evidence="14" key="1">
    <citation type="submission" date="2006-08" db="EMBL/GenBank/DDBJ databases">
        <title>Complete sequence of Alkalilimnicola ehrilichei MLHE-1.</title>
        <authorList>
            <person name="Copeland A."/>
            <person name="Lucas S."/>
            <person name="Lapidus A."/>
            <person name="Barry K."/>
            <person name="Detter J.C."/>
            <person name="Glavina del Rio T."/>
            <person name="Hammon N."/>
            <person name="Israni S."/>
            <person name="Dalin E."/>
            <person name="Tice H."/>
            <person name="Pitluck S."/>
            <person name="Sims D."/>
            <person name="Brettin T."/>
            <person name="Bruce D."/>
            <person name="Han C."/>
            <person name="Tapia R."/>
            <person name="Gilna P."/>
            <person name="Schmutz J."/>
            <person name="Larimer F."/>
            <person name="Land M."/>
            <person name="Hauser L."/>
            <person name="Kyrpides N."/>
            <person name="Mikhailova N."/>
            <person name="Oremland R.S."/>
            <person name="Hoeft S.E."/>
            <person name="Switzer-Blum J."/>
            <person name="Kulp T."/>
            <person name="King G."/>
            <person name="Tabita R."/>
            <person name="Witte B."/>
            <person name="Santini J.M."/>
            <person name="Basu P."/>
            <person name="Hollibaugh J.T."/>
            <person name="Xie G."/>
            <person name="Stolz J.F."/>
            <person name="Richardson P."/>
        </authorList>
    </citation>
    <scope>NUCLEOTIDE SEQUENCE [LARGE SCALE GENOMIC DNA]</scope>
    <source>
        <strain evidence="14">ATCC BAA-1101 / DSM 17681 / MLHE-1</strain>
    </source>
</reference>
<evidence type="ECO:0000256" key="3">
    <source>
        <dbReference type="ARBA" id="ARBA00022475"/>
    </source>
</evidence>
<evidence type="ECO:0000256" key="2">
    <source>
        <dbReference type="ARBA" id="ARBA00021549"/>
    </source>
</evidence>
<dbReference type="SUPFAM" id="SSF54523">
    <property type="entry name" value="Pili subunits"/>
    <property type="match status" value="1"/>
</dbReference>
<dbReference type="GO" id="GO:0015628">
    <property type="term" value="P:protein secretion by the type II secretion system"/>
    <property type="evidence" value="ECO:0007669"/>
    <property type="project" value="InterPro"/>
</dbReference>
<evidence type="ECO:0000256" key="9">
    <source>
        <dbReference type="ARBA" id="ARBA00025772"/>
    </source>
</evidence>
<evidence type="ECO:0000313" key="13">
    <source>
        <dbReference type="EMBL" id="ABI56211.1"/>
    </source>
</evidence>
<evidence type="ECO:0000256" key="5">
    <source>
        <dbReference type="ARBA" id="ARBA00022519"/>
    </source>
</evidence>
<feature type="transmembrane region" description="Helical" evidence="11">
    <location>
        <begin position="6"/>
        <end position="27"/>
    </location>
</feature>
<evidence type="ECO:0000259" key="12">
    <source>
        <dbReference type="Pfam" id="PF12019"/>
    </source>
</evidence>
<evidence type="ECO:0000313" key="14">
    <source>
        <dbReference type="Proteomes" id="UP000001962"/>
    </source>
</evidence>
<keyword evidence="6 11" id="KW-0812">Transmembrane</keyword>
<keyword evidence="7 11" id="KW-1133">Transmembrane helix</keyword>
<evidence type="ECO:0000256" key="8">
    <source>
        <dbReference type="ARBA" id="ARBA00023136"/>
    </source>
</evidence>
<dbReference type="GO" id="GO:0005886">
    <property type="term" value="C:plasma membrane"/>
    <property type="evidence" value="ECO:0007669"/>
    <property type="project" value="UniProtKB-SubCell"/>
</dbReference>
<comment type="similarity">
    <text evidence="9">Belongs to the GSP H family.</text>
</comment>
<dbReference type="InterPro" id="IPR012902">
    <property type="entry name" value="N_methyl_site"/>
</dbReference>
<dbReference type="InterPro" id="IPR045584">
    <property type="entry name" value="Pilin-like"/>
</dbReference>
<sequence>MKRSNGFTLIELMITLVVLAVVAAIAAPSMQRIMARNQLTTAANDMVTALTVARSQAVREGSPWTVTMSGDAESWLLVDADSGGSDRQRRFSRNANVAVDSTADVTFDPRGRPDPSATYHYRLSHTGTGVDPRCVEVRRSGQVGVVDCEDEP</sequence>
<dbReference type="Pfam" id="PF07963">
    <property type="entry name" value="N_methyl"/>
    <property type="match status" value="1"/>
</dbReference>
<dbReference type="KEGG" id="aeh:Mlg_0857"/>
<dbReference type="eggNOG" id="COG4970">
    <property type="taxonomic scope" value="Bacteria"/>
</dbReference>
<evidence type="ECO:0000256" key="1">
    <source>
        <dbReference type="ARBA" id="ARBA00004377"/>
    </source>
</evidence>
<dbReference type="AlphaFoldDB" id="Q0AAC6"/>
<dbReference type="EMBL" id="CP000453">
    <property type="protein sequence ID" value="ABI56211.1"/>
    <property type="molecule type" value="Genomic_DNA"/>
</dbReference>
<dbReference type="Gene3D" id="3.55.40.10">
    <property type="entry name" value="minor pseudopilin epsh domain"/>
    <property type="match status" value="1"/>
</dbReference>
<gene>
    <name evidence="13" type="ordered locus">Mlg_0857</name>
</gene>
<dbReference type="InterPro" id="IPR022346">
    <property type="entry name" value="T2SS_GspH"/>
</dbReference>
<accession>Q0AAC6</accession>
<evidence type="ECO:0000256" key="6">
    <source>
        <dbReference type="ARBA" id="ARBA00022692"/>
    </source>
</evidence>
<dbReference type="HOGENOM" id="CLU_084761_1_2_6"/>
<dbReference type="OrthoDB" id="2313614at2"/>
<keyword evidence="3" id="KW-1003">Cell membrane</keyword>
<name>Q0AAC6_ALKEH</name>
<dbReference type="Pfam" id="PF12019">
    <property type="entry name" value="GspH"/>
    <property type="match status" value="1"/>
</dbReference>
<dbReference type="NCBIfam" id="TIGR02532">
    <property type="entry name" value="IV_pilin_GFxxxE"/>
    <property type="match status" value="1"/>
</dbReference>
<evidence type="ECO:0000256" key="10">
    <source>
        <dbReference type="ARBA" id="ARBA00030775"/>
    </source>
</evidence>
<feature type="domain" description="General secretion pathway GspH" evidence="12">
    <location>
        <begin position="42"/>
        <end position="141"/>
    </location>
</feature>
<evidence type="ECO:0000256" key="4">
    <source>
        <dbReference type="ARBA" id="ARBA00022481"/>
    </source>
</evidence>
<proteinExistence type="inferred from homology"/>
<comment type="subcellular location">
    <subcellularLocation>
        <location evidence="1">Cell inner membrane</location>
        <topology evidence="1">Single-pass membrane protein</topology>
    </subcellularLocation>
</comment>